<proteinExistence type="predicted"/>
<dbReference type="EMBL" id="CP072329">
    <property type="protein sequence ID" value="QUB39790.1"/>
    <property type="molecule type" value="Genomic_DNA"/>
</dbReference>
<accession>A0A9X1BC38</accession>
<dbReference type="GO" id="GO:0005524">
    <property type="term" value="F:ATP binding"/>
    <property type="evidence" value="ECO:0007669"/>
    <property type="project" value="InterPro"/>
</dbReference>
<reference evidence="2" key="1">
    <citation type="submission" date="2016-12" db="EMBL/GenBank/DDBJ databases">
        <title>Draft genome of Streptococcus lactarius CCUG 66490T type strain.</title>
        <authorList>
            <person name="Salva-Serra F."/>
            <person name="Engstrom-Jakobsson H."/>
            <person name="Thorell K."/>
            <person name="Gomila M."/>
            <person name="Gonzales-Siles L."/>
            <person name="Busquets A."/>
            <person name="Jaen-Luchoro D."/>
            <person name="Karlsson R."/>
            <person name="Kristiansson E."/>
            <person name="Moore E."/>
        </authorList>
    </citation>
    <scope>NUCLEOTIDE SEQUENCE</scope>
    <source>
        <strain evidence="2">CCUG 66490</strain>
    </source>
</reference>
<organism evidence="2 5">
    <name type="scientific">Streptococcus lactarius</name>
    <dbReference type="NCBI Taxonomy" id="684066"/>
    <lineage>
        <taxon>Bacteria</taxon>
        <taxon>Bacillati</taxon>
        <taxon>Bacillota</taxon>
        <taxon>Bacilli</taxon>
        <taxon>Lactobacillales</taxon>
        <taxon>Streptococcaceae</taxon>
        <taxon>Streptococcus</taxon>
    </lineage>
</organism>
<dbReference type="PROSITE" id="PS51192">
    <property type="entry name" value="HELICASE_ATP_BIND_1"/>
    <property type="match status" value="1"/>
</dbReference>
<keyword evidence="2" id="KW-0067">ATP-binding</keyword>
<keyword evidence="2" id="KW-0547">Nucleotide-binding</keyword>
<evidence type="ECO:0000313" key="3">
    <source>
        <dbReference type="EMBL" id="QUB39790.1"/>
    </source>
</evidence>
<evidence type="ECO:0000313" key="4">
    <source>
        <dbReference type="Proteomes" id="UP000676511"/>
    </source>
</evidence>
<dbReference type="EMBL" id="MRXX01000001">
    <property type="protein sequence ID" value="MBK4778730.1"/>
    <property type="molecule type" value="Genomic_DNA"/>
</dbReference>
<dbReference type="SUPFAM" id="SSF52540">
    <property type="entry name" value="P-loop containing nucleoside triphosphate hydrolases"/>
    <property type="match status" value="2"/>
</dbReference>
<dbReference type="InterPro" id="IPR014001">
    <property type="entry name" value="Helicase_ATP-bd"/>
</dbReference>
<evidence type="ECO:0000313" key="5">
    <source>
        <dbReference type="Proteomes" id="UP001138780"/>
    </source>
</evidence>
<dbReference type="InterPro" id="IPR050496">
    <property type="entry name" value="SNF2_RAD54_helicase_repair"/>
</dbReference>
<reference evidence="3 4" key="2">
    <citation type="submission" date="2021-03" db="EMBL/GenBank/DDBJ databases">
        <title>Human Oral Microbial Genomes.</title>
        <authorList>
            <person name="Johnston C.D."/>
            <person name="Chen T."/>
            <person name="Dewhirst F.E."/>
        </authorList>
    </citation>
    <scope>NUCLEOTIDE SEQUENCE [LARGE SCALE GENOMIC DNA]</scope>
    <source>
        <strain evidence="3 4">CCUG 66490</strain>
    </source>
</reference>
<dbReference type="Proteomes" id="UP001138780">
    <property type="component" value="Unassembled WGS sequence"/>
</dbReference>
<gene>
    <name evidence="2" type="ORF">BTU61_00695</name>
    <name evidence="3" type="ORF">J4854_04925</name>
</gene>
<dbReference type="InterPro" id="IPR000330">
    <property type="entry name" value="SNF2_N"/>
</dbReference>
<dbReference type="Gene3D" id="3.40.50.300">
    <property type="entry name" value="P-loop containing nucleotide triphosphate hydrolases"/>
    <property type="match status" value="2"/>
</dbReference>
<dbReference type="PANTHER" id="PTHR45629">
    <property type="entry name" value="SNF2/RAD54 FAMILY MEMBER"/>
    <property type="match status" value="1"/>
</dbReference>
<name>A0A9X1BC38_9STRE</name>
<keyword evidence="2" id="KW-0378">Hydrolase</keyword>
<dbReference type="PANTHER" id="PTHR45629:SF7">
    <property type="entry name" value="DNA EXCISION REPAIR PROTEIN ERCC-6-RELATED"/>
    <property type="match status" value="1"/>
</dbReference>
<evidence type="ECO:0000313" key="2">
    <source>
        <dbReference type="EMBL" id="MBK4778730.1"/>
    </source>
</evidence>
<dbReference type="Pfam" id="PF00176">
    <property type="entry name" value="SNF2-rel_dom"/>
    <property type="match status" value="1"/>
</dbReference>
<dbReference type="CDD" id="cd18013">
    <property type="entry name" value="DEXQc_bact_SNF2"/>
    <property type="match status" value="1"/>
</dbReference>
<evidence type="ECO:0000259" key="1">
    <source>
        <dbReference type="PROSITE" id="PS51192"/>
    </source>
</evidence>
<dbReference type="Proteomes" id="UP000676511">
    <property type="component" value="Chromosome"/>
</dbReference>
<keyword evidence="2" id="KW-0347">Helicase</keyword>
<dbReference type="RefSeq" id="WP_200771903.1">
    <property type="nucleotide sequence ID" value="NZ_CP072329.1"/>
</dbReference>
<dbReference type="GO" id="GO:0004386">
    <property type="term" value="F:helicase activity"/>
    <property type="evidence" value="ECO:0007669"/>
    <property type="project" value="UniProtKB-KW"/>
</dbReference>
<keyword evidence="4" id="KW-1185">Reference proteome</keyword>
<feature type="domain" description="Helicase ATP-binding" evidence="1">
    <location>
        <begin position="13"/>
        <end position="177"/>
    </location>
</feature>
<sequence length="450" mass="51813">MTYKAHPYQEVATRFIEEHETACLILDMGLGKTVITLTALWNLILDSFEVRKVLVIAPLRVASHTWKNELDKWEHLKGLDISIAIGSESERRAALSRAAFIYTINRENVVWLIQNQLFDFDMVVIDELSSFKSYQAKRFKALRKVRFRIKRMVGLTGTPGNIMDLFSEIGILDGGQRLGRFITAFRNQYFDPDKRNGQVIFSYKPKDGVEEDIYDKIADMTISMKAVDYLNMPERVDNEVLVEMSEPEFAVYKEFKTEMMVSLKGQVLDAVNSASLSNKLLQMANGMVYDENRKAVLLHDQKLVALEEMVESMNGQPLLVAYWFQHDLKRIKERFPEARVIQSNQDIEEWNKGKISLGLIHPASSGHGLNLQAGGHTICWFGLTWSLELYQQLNARLWRQGQKETVVVHHIITKSTMDEQVMKRLKEKDISQQSLIDAVKYELREEEADG</sequence>
<dbReference type="InterPro" id="IPR027417">
    <property type="entry name" value="P-loop_NTPase"/>
</dbReference>
<dbReference type="AlphaFoldDB" id="A0A9X1BC38"/>
<dbReference type="SMART" id="SM00487">
    <property type="entry name" value="DEXDc"/>
    <property type="match status" value="1"/>
</dbReference>
<protein>
    <submittedName>
        <fullName evidence="2">DEAD/DEAH box helicase</fullName>
    </submittedName>
</protein>